<dbReference type="PANTHER" id="PTHR33606">
    <property type="entry name" value="PROTEIN YCII"/>
    <property type="match status" value="1"/>
</dbReference>
<dbReference type="EMBL" id="LRBG01000037">
    <property type="protein sequence ID" value="KXU83798.1"/>
    <property type="molecule type" value="Genomic_DNA"/>
</dbReference>
<protein>
    <recommendedName>
        <fullName evidence="2">YCII-related domain-containing protein</fullName>
    </recommendedName>
</protein>
<name>A0A149PFK6_9BURK</name>
<dbReference type="Proteomes" id="UP000075613">
    <property type="component" value="Unassembled WGS sequence"/>
</dbReference>
<dbReference type="PANTHER" id="PTHR33606:SF3">
    <property type="entry name" value="PROTEIN YCII"/>
    <property type="match status" value="1"/>
</dbReference>
<dbReference type="InterPro" id="IPR005545">
    <property type="entry name" value="YCII"/>
</dbReference>
<dbReference type="InterPro" id="IPR011008">
    <property type="entry name" value="Dimeric_a/b-barrel"/>
</dbReference>
<reference evidence="3 4" key="1">
    <citation type="journal article" date="2015" name="Int. J. Syst. Evol. Microbiol.">
        <title>Burkholderia monticola sp. nov., isolated from mountain soil.</title>
        <authorList>
            <person name="Baek I."/>
            <person name="Seo B."/>
            <person name="Lee I."/>
            <person name="Yi H."/>
            <person name="Chun J."/>
        </authorList>
    </citation>
    <scope>NUCLEOTIDE SEQUENCE [LARGE SCALE GENOMIC DNA]</scope>
    <source>
        <strain evidence="3 4">JC2948</strain>
    </source>
</reference>
<gene>
    <name evidence="3" type="ORF">CI15_24965</name>
</gene>
<evidence type="ECO:0000256" key="1">
    <source>
        <dbReference type="ARBA" id="ARBA00007689"/>
    </source>
</evidence>
<sequence>MARFFAVFATDKPGMREVRERVRPVHRKWLRGNTHRGVFVRLGGPTLAPQCDAMNGTLLVVEAERIDDVMEFIGNDPYMQAGLFDSVEIRPWDWSLGNPERRI</sequence>
<organism evidence="3 4">
    <name type="scientific">Paraburkholderia monticola</name>
    <dbReference type="NCBI Taxonomy" id="1399968"/>
    <lineage>
        <taxon>Bacteria</taxon>
        <taxon>Pseudomonadati</taxon>
        <taxon>Pseudomonadota</taxon>
        <taxon>Betaproteobacteria</taxon>
        <taxon>Burkholderiales</taxon>
        <taxon>Burkholderiaceae</taxon>
        <taxon>Paraburkholderia</taxon>
    </lineage>
</organism>
<dbReference type="STRING" id="1399968.CI15_24965"/>
<evidence type="ECO:0000259" key="2">
    <source>
        <dbReference type="Pfam" id="PF03795"/>
    </source>
</evidence>
<evidence type="ECO:0000313" key="4">
    <source>
        <dbReference type="Proteomes" id="UP000075613"/>
    </source>
</evidence>
<dbReference type="OrthoDB" id="9797014at2"/>
<dbReference type="Pfam" id="PF03795">
    <property type="entry name" value="YCII"/>
    <property type="match status" value="1"/>
</dbReference>
<feature type="domain" description="YCII-related" evidence="2">
    <location>
        <begin position="4"/>
        <end position="92"/>
    </location>
</feature>
<dbReference type="Gene3D" id="3.30.70.1060">
    <property type="entry name" value="Dimeric alpha+beta barrel"/>
    <property type="match status" value="1"/>
</dbReference>
<comment type="similarity">
    <text evidence="1">Belongs to the YciI family.</text>
</comment>
<accession>A0A149PFK6</accession>
<dbReference type="SUPFAM" id="SSF54909">
    <property type="entry name" value="Dimeric alpha+beta barrel"/>
    <property type="match status" value="1"/>
</dbReference>
<dbReference type="InterPro" id="IPR051807">
    <property type="entry name" value="Sec-metab_biosynth-assoc"/>
</dbReference>
<comment type="caution">
    <text evidence="3">The sequence shown here is derived from an EMBL/GenBank/DDBJ whole genome shotgun (WGS) entry which is preliminary data.</text>
</comment>
<evidence type="ECO:0000313" key="3">
    <source>
        <dbReference type="EMBL" id="KXU83798.1"/>
    </source>
</evidence>
<dbReference type="RefSeq" id="WP_062132694.1">
    <property type="nucleotide sequence ID" value="NZ_LRBG01000037.1"/>
</dbReference>
<dbReference type="AlphaFoldDB" id="A0A149PFK6"/>
<keyword evidence="4" id="KW-1185">Reference proteome</keyword>
<proteinExistence type="inferred from homology"/>